<organism evidence="8 9">
    <name type="scientific">Candidatus Accumulibacter cognatus</name>
    <dbReference type="NCBI Taxonomy" id="2954383"/>
    <lineage>
        <taxon>Bacteria</taxon>
        <taxon>Pseudomonadati</taxon>
        <taxon>Pseudomonadota</taxon>
        <taxon>Betaproteobacteria</taxon>
        <taxon>Candidatus Accumulibacter</taxon>
    </lineage>
</organism>
<dbReference type="Pfam" id="PF00672">
    <property type="entry name" value="HAMP"/>
    <property type="match status" value="1"/>
</dbReference>
<keyword evidence="3" id="KW-0807">Transducer</keyword>
<dbReference type="KEGG" id="acog:HWD57_00135"/>
<dbReference type="GO" id="GO:0004888">
    <property type="term" value="F:transmembrane signaling receptor activity"/>
    <property type="evidence" value="ECO:0007669"/>
    <property type="project" value="TreeGrafter"/>
</dbReference>
<dbReference type="EMBL" id="CP058708">
    <property type="protein sequence ID" value="QLH48377.1"/>
    <property type="molecule type" value="Genomic_DNA"/>
</dbReference>
<feature type="domain" description="NIT" evidence="7">
    <location>
        <begin position="74"/>
        <end position="325"/>
    </location>
</feature>
<dbReference type="Proteomes" id="UP000509684">
    <property type="component" value="Chromosome"/>
</dbReference>
<gene>
    <name evidence="8" type="ORF">HWD57_00135</name>
</gene>
<proteinExistence type="inferred from homology"/>
<keyword evidence="4" id="KW-0472">Membrane</keyword>
<dbReference type="SMART" id="SM00283">
    <property type="entry name" value="MA"/>
    <property type="match status" value="1"/>
</dbReference>
<dbReference type="PROSITE" id="PS50111">
    <property type="entry name" value="CHEMOTAXIS_TRANSDUC_2"/>
    <property type="match status" value="1"/>
</dbReference>
<feature type="domain" description="Methyl-accepting transducer" evidence="5">
    <location>
        <begin position="412"/>
        <end position="627"/>
    </location>
</feature>
<feature type="domain" description="HAMP" evidence="6">
    <location>
        <begin position="355"/>
        <end position="407"/>
    </location>
</feature>
<dbReference type="Pfam" id="PF00015">
    <property type="entry name" value="MCPsignal"/>
    <property type="match status" value="1"/>
</dbReference>
<dbReference type="InterPro" id="IPR013587">
    <property type="entry name" value="Nitrate/nitrite_sensing"/>
</dbReference>
<dbReference type="SMART" id="SM00304">
    <property type="entry name" value="HAMP"/>
    <property type="match status" value="1"/>
</dbReference>
<dbReference type="PROSITE" id="PS50885">
    <property type="entry name" value="HAMP"/>
    <property type="match status" value="1"/>
</dbReference>
<dbReference type="GO" id="GO:0005886">
    <property type="term" value="C:plasma membrane"/>
    <property type="evidence" value="ECO:0007669"/>
    <property type="project" value="TreeGrafter"/>
</dbReference>
<comment type="similarity">
    <text evidence="2">Belongs to the methyl-accepting chemotaxis (MCP) protein family.</text>
</comment>
<dbReference type="InterPro" id="IPR051310">
    <property type="entry name" value="MCP_chemotaxis"/>
</dbReference>
<dbReference type="PROSITE" id="PS50906">
    <property type="entry name" value="NIT"/>
    <property type="match status" value="1"/>
</dbReference>
<dbReference type="InterPro" id="IPR004089">
    <property type="entry name" value="MCPsignal_dom"/>
</dbReference>
<reference evidence="8 9" key="1">
    <citation type="journal article" date="2019" name="Microbiome">
        <title>Annotated bacterial chromosomes from frame-shift-corrected long-read metagenomic data.</title>
        <authorList>
            <person name="Arumugam K."/>
            <person name="Bagci C."/>
            <person name="Bessarab I."/>
            <person name="Beier S."/>
            <person name="Buchfink B."/>
            <person name="Gorska A."/>
            <person name="Qiu G."/>
            <person name="Huson D.H."/>
            <person name="Williams R.B.H."/>
        </authorList>
    </citation>
    <scope>NUCLEOTIDE SEQUENCE [LARGE SCALE GENOMIC DNA]</scope>
    <source>
        <strain evidence="8">SSA1</strain>
    </source>
</reference>
<keyword evidence="4" id="KW-1133">Transmembrane helix</keyword>
<accession>A0A7D5S9R2</accession>
<evidence type="ECO:0000313" key="9">
    <source>
        <dbReference type="Proteomes" id="UP000509684"/>
    </source>
</evidence>
<keyword evidence="1" id="KW-0145">Chemotaxis</keyword>
<feature type="transmembrane region" description="Helical" evidence="4">
    <location>
        <begin position="333"/>
        <end position="355"/>
    </location>
</feature>
<evidence type="ECO:0000256" key="4">
    <source>
        <dbReference type="SAM" id="Phobius"/>
    </source>
</evidence>
<evidence type="ECO:0000313" key="8">
    <source>
        <dbReference type="EMBL" id="QLH48377.1"/>
    </source>
</evidence>
<dbReference type="SUPFAM" id="SSF58104">
    <property type="entry name" value="Methyl-accepting chemotaxis protein (MCP) signaling domain"/>
    <property type="match status" value="1"/>
</dbReference>
<keyword evidence="4" id="KW-0812">Transmembrane</keyword>
<dbReference type="PANTHER" id="PTHR43531">
    <property type="entry name" value="PROTEIN ICFG"/>
    <property type="match status" value="1"/>
</dbReference>
<name>A0A7D5S9R2_9PROT</name>
<sequence>MTGAEIDQNEFHTNRWGKRMNRTSDIFLSLKTRLLALIAILGAALFYFSVSHFVGDWKKLTRLETVVHLERIAVAASNLVHELQKERGLSAGFIGSKGARFAPELKEQRQLTDRLHGAYENVLKDTPASIFSTRIKSTLSGTASRLGEMGDKRKGIDTLSLTGPDSFAYYTSTIERLIGQVADSTAQADNATASRMLSAYTMFINAKEYAGRERATLNAAFSANTPMDPALYRRFISIVGAQGLYLNSFETLAEPEFVQAWQSVLESPSYREVESMRRNALDKFATGDFGIEAPKWFATITTKIDGMKRIEDLIVASLEQLVTRLEGGARSSLWLSGALTALGIGIIAVFLFAIIDLVRRVDTAVKVADTMAAGDLRQSVTTAGRDEVGALMASFSYLSNRLNDIIAQLRDSADGLKESAQQVSATAQLLSQSSSEQASVADTTNHLAKTFSDSLKEIASKATLTDQRAQEANHTANDGAVAVRATLAAMKEIADKIRIVDDIAYQTNLLALNAAIEAARAGEQGKGFAVVASEVRKLAERSQKASGEISLLVSDNTDLADKAGVLLEAMLPGIRETSDLVREINQTSDQQTGNVTQVTQAMSNLKRSTQMNASAAKELAATAEELTQHACQLDELMTYFKTRTQEDHQPR</sequence>
<protein>
    <submittedName>
        <fullName evidence="8">Methyl-accepting chemotaxis protein</fullName>
    </submittedName>
</protein>
<evidence type="ECO:0000256" key="2">
    <source>
        <dbReference type="ARBA" id="ARBA00029447"/>
    </source>
</evidence>
<dbReference type="AlphaFoldDB" id="A0A7D5S9R2"/>
<dbReference type="Pfam" id="PF08376">
    <property type="entry name" value="NIT"/>
    <property type="match status" value="1"/>
</dbReference>
<dbReference type="GO" id="GO:0006935">
    <property type="term" value="P:chemotaxis"/>
    <property type="evidence" value="ECO:0007669"/>
    <property type="project" value="UniProtKB-KW"/>
</dbReference>
<dbReference type="Gene3D" id="1.10.287.950">
    <property type="entry name" value="Methyl-accepting chemotaxis protein"/>
    <property type="match status" value="1"/>
</dbReference>
<dbReference type="GO" id="GO:0007165">
    <property type="term" value="P:signal transduction"/>
    <property type="evidence" value="ECO:0007669"/>
    <property type="project" value="UniProtKB-KW"/>
</dbReference>
<evidence type="ECO:0000259" key="7">
    <source>
        <dbReference type="PROSITE" id="PS50906"/>
    </source>
</evidence>
<feature type="transmembrane region" description="Helical" evidence="4">
    <location>
        <begin position="34"/>
        <end position="54"/>
    </location>
</feature>
<dbReference type="PANTHER" id="PTHR43531:SF11">
    <property type="entry name" value="METHYL-ACCEPTING CHEMOTAXIS PROTEIN 3"/>
    <property type="match status" value="1"/>
</dbReference>
<dbReference type="InterPro" id="IPR003660">
    <property type="entry name" value="HAMP_dom"/>
</dbReference>
<evidence type="ECO:0000256" key="3">
    <source>
        <dbReference type="PROSITE-ProRule" id="PRU00284"/>
    </source>
</evidence>
<evidence type="ECO:0000259" key="5">
    <source>
        <dbReference type="PROSITE" id="PS50111"/>
    </source>
</evidence>
<dbReference type="InterPro" id="IPR010910">
    <property type="entry name" value="Nitrate/nitrite_sensing_bac"/>
</dbReference>
<evidence type="ECO:0000256" key="1">
    <source>
        <dbReference type="ARBA" id="ARBA00022500"/>
    </source>
</evidence>
<evidence type="ECO:0000259" key="6">
    <source>
        <dbReference type="PROSITE" id="PS50885"/>
    </source>
</evidence>
<dbReference type="CDD" id="cd06225">
    <property type="entry name" value="HAMP"/>
    <property type="match status" value="1"/>
</dbReference>